<organism evidence="3 4">
    <name type="scientific">Trichogramma kaykai</name>
    <dbReference type="NCBI Taxonomy" id="54128"/>
    <lineage>
        <taxon>Eukaryota</taxon>
        <taxon>Metazoa</taxon>
        <taxon>Ecdysozoa</taxon>
        <taxon>Arthropoda</taxon>
        <taxon>Hexapoda</taxon>
        <taxon>Insecta</taxon>
        <taxon>Pterygota</taxon>
        <taxon>Neoptera</taxon>
        <taxon>Endopterygota</taxon>
        <taxon>Hymenoptera</taxon>
        <taxon>Apocrita</taxon>
        <taxon>Proctotrupomorpha</taxon>
        <taxon>Chalcidoidea</taxon>
        <taxon>Trichogrammatidae</taxon>
        <taxon>Trichogramma</taxon>
    </lineage>
</organism>
<gene>
    <name evidence="3" type="ORF">TKK_008995</name>
</gene>
<dbReference type="SUPFAM" id="SSF52087">
    <property type="entry name" value="CRAL/TRIO domain"/>
    <property type="match status" value="1"/>
</dbReference>
<comment type="caution">
    <text evidence="3">The sequence shown here is derived from an EMBL/GenBank/DDBJ whole genome shotgun (WGS) entry which is preliminary data.</text>
</comment>
<protein>
    <recommendedName>
        <fullName evidence="2">CRAL-TRIO domain-containing protein</fullName>
    </recommendedName>
</protein>
<evidence type="ECO:0000313" key="3">
    <source>
        <dbReference type="EMBL" id="KAL3396943.1"/>
    </source>
</evidence>
<evidence type="ECO:0000256" key="1">
    <source>
        <dbReference type="SAM" id="Phobius"/>
    </source>
</evidence>
<accession>A0ABD2WVA3</accession>
<evidence type="ECO:0000313" key="4">
    <source>
        <dbReference type="Proteomes" id="UP001627154"/>
    </source>
</evidence>
<dbReference type="PRINTS" id="PR00180">
    <property type="entry name" value="CRETINALDHBP"/>
</dbReference>
<dbReference type="PANTHER" id="PTHR10174:SF220">
    <property type="entry name" value="LD41874P"/>
    <property type="match status" value="1"/>
</dbReference>
<feature type="domain" description="CRAL-TRIO" evidence="2">
    <location>
        <begin position="115"/>
        <end position="307"/>
    </location>
</feature>
<reference evidence="3 4" key="1">
    <citation type="journal article" date="2024" name="bioRxiv">
        <title>A reference genome for Trichogramma kaykai: A tiny desert-dwelling parasitoid wasp with competing sex-ratio distorters.</title>
        <authorList>
            <person name="Culotta J."/>
            <person name="Lindsey A.R."/>
        </authorList>
    </citation>
    <scope>NUCLEOTIDE SEQUENCE [LARGE SCALE GENOMIC DNA]</scope>
    <source>
        <strain evidence="3 4">KSX58</strain>
    </source>
</reference>
<dbReference type="Pfam" id="PF00650">
    <property type="entry name" value="CRAL_TRIO"/>
    <property type="match status" value="1"/>
</dbReference>
<evidence type="ECO:0000259" key="2">
    <source>
        <dbReference type="PROSITE" id="PS50191"/>
    </source>
</evidence>
<dbReference type="SMART" id="SM00516">
    <property type="entry name" value="SEC14"/>
    <property type="match status" value="1"/>
</dbReference>
<dbReference type="SMART" id="SM01100">
    <property type="entry name" value="CRAL_TRIO_N"/>
    <property type="match status" value="1"/>
</dbReference>
<dbReference type="InterPro" id="IPR011074">
    <property type="entry name" value="CRAL/TRIO_N_dom"/>
</dbReference>
<feature type="transmembrane region" description="Helical" evidence="1">
    <location>
        <begin position="252"/>
        <end position="278"/>
    </location>
</feature>
<proteinExistence type="predicted"/>
<dbReference type="InterPro" id="IPR036273">
    <property type="entry name" value="CRAL/TRIO_N_dom_sf"/>
</dbReference>
<keyword evidence="1" id="KW-1133">Transmembrane helix</keyword>
<dbReference type="PROSITE" id="PS50191">
    <property type="entry name" value="CRAL_TRIO"/>
    <property type="match status" value="1"/>
</dbReference>
<dbReference type="Gene3D" id="1.10.8.20">
    <property type="entry name" value="N-terminal domain of phosphatidylinositol transfer protein sec14p"/>
    <property type="match status" value="1"/>
</dbReference>
<sequence length="336" mass="39070">MDPKSITTMLTDMEQLPKIQLGNFTLEFELGPPSPEIAEVARKELRETPELQAESVAKLRALLQQEKDLRCPLDNDAWLVRFLRPCKYYPESALKLIQNYYSFKIKHSNVYEGLKPSNEGNIFAQNILTVLPNRDQLGRRILIIELGKKWKHHEVTLDEVYKGCVLYLEAAMLEPTSQIAGAVVIFDMDGLSLQQTMQFTPPFAKRIVDWLQDAVPLRIKNIHVVNQPYIFNMVFALFKPFLREKLKSRVSFFFGFFFLIDIKHAMINLRFIFLKIIFHAKDRKSLHKYVSPKCLPECYGGNLQIPVVSGNQWLELLMMCDKEFEAINSYGYQKKK</sequence>
<name>A0ABD2WVA3_9HYME</name>
<keyword evidence="1" id="KW-0472">Membrane</keyword>
<dbReference type="Gene3D" id="3.40.525.10">
    <property type="entry name" value="CRAL-TRIO lipid binding domain"/>
    <property type="match status" value="1"/>
</dbReference>
<dbReference type="Proteomes" id="UP001627154">
    <property type="component" value="Unassembled WGS sequence"/>
</dbReference>
<keyword evidence="1" id="KW-0812">Transmembrane</keyword>
<keyword evidence="4" id="KW-1185">Reference proteome</keyword>
<dbReference type="EMBL" id="JBJJXI010000067">
    <property type="protein sequence ID" value="KAL3396943.1"/>
    <property type="molecule type" value="Genomic_DNA"/>
</dbReference>
<dbReference type="AlphaFoldDB" id="A0ABD2WVA3"/>
<dbReference type="PANTHER" id="PTHR10174">
    <property type="entry name" value="ALPHA-TOCOPHEROL TRANSFER PROTEIN-RELATED"/>
    <property type="match status" value="1"/>
</dbReference>
<dbReference type="SUPFAM" id="SSF46938">
    <property type="entry name" value="CRAL/TRIO N-terminal domain"/>
    <property type="match status" value="1"/>
</dbReference>
<dbReference type="InterPro" id="IPR001251">
    <property type="entry name" value="CRAL-TRIO_dom"/>
</dbReference>
<dbReference type="CDD" id="cd00170">
    <property type="entry name" value="SEC14"/>
    <property type="match status" value="1"/>
</dbReference>
<dbReference type="InterPro" id="IPR036865">
    <property type="entry name" value="CRAL-TRIO_dom_sf"/>
</dbReference>